<dbReference type="RefSeq" id="WP_259314562.1">
    <property type="nucleotide sequence ID" value="NZ_CP087164.1"/>
</dbReference>
<gene>
    <name evidence="7" type="ORF">DSM104329_01278</name>
</gene>
<keyword evidence="4" id="KW-0560">Oxidoreductase</keyword>
<dbReference type="Pfam" id="PF05995">
    <property type="entry name" value="CDO_I"/>
    <property type="match status" value="1"/>
</dbReference>
<dbReference type="Gene3D" id="2.60.120.10">
    <property type="entry name" value="Jelly Rolls"/>
    <property type="match status" value="1"/>
</dbReference>
<dbReference type="InterPro" id="IPR014710">
    <property type="entry name" value="RmlC-like_jellyroll"/>
</dbReference>
<dbReference type="InterPro" id="IPR010300">
    <property type="entry name" value="CDO_1"/>
</dbReference>
<dbReference type="PANTHER" id="PTHR12918:SF1">
    <property type="entry name" value="CYSTEINE DIOXYGENASE TYPE 1"/>
    <property type="match status" value="1"/>
</dbReference>
<dbReference type="AlphaFoldDB" id="A0A9E6XWA4"/>
<proteinExistence type="inferred from homology"/>
<protein>
    <recommendedName>
        <fullName evidence="9">Cysteine dioxygenase</fullName>
    </recommendedName>
</protein>
<evidence type="ECO:0000256" key="2">
    <source>
        <dbReference type="ARBA" id="ARBA00022723"/>
    </source>
</evidence>
<evidence type="ECO:0000256" key="5">
    <source>
        <dbReference type="ARBA" id="ARBA00023004"/>
    </source>
</evidence>
<dbReference type="GO" id="GO:0016702">
    <property type="term" value="F:oxidoreductase activity, acting on single donors with incorporation of molecular oxygen, incorporation of two atoms of oxygen"/>
    <property type="evidence" value="ECO:0007669"/>
    <property type="project" value="InterPro"/>
</dbReference>
<feature type="binding site" evidence="6">
    <location>
        <position position="58"/>
    </location>
    <ligand>
        <name>Fe cation</name>
        <dbReference type="ChEBI" id="CHEBI:24875"/>
        <note>catalytic</note>
    </ligand>
</feature>
<keyword evidence="8" id="KW-1185">Reference proteome</keyword>
<name>A0A9E6XWA4_9ACTN</name>
<dbReference type="EMBL" id="CP087164">
    <property type="protein sequence ID" value="UGS34896.1"/>
    <property type="molecule type" value="Genomic_DNA"/>
</dbReference>
<dbReference type="CDD" id="cd10548">
    <property type="entry name" value="cupin_CDO"/>
    <property type="match status" value="1"/>
</dbReference>
<reference evidence="7" key="1">
    <citation type="journal article" date="2022" name="Int. J. Syst. Evol. Microbiol.">
        <title>Pseudomonas aegrilactucae sp. nov. and Pseudomonas morbosilactucae sp. nov., pathogens causing bacterial rot of lettuce in Japan.</title>
        <authorList>
            <person name="Sawada H."/>
            <person name="Fujikawa T."/>
            <person name="Satou M."/>
        </authorList>
    </citation>
    <scope>NUCLEOTIDE SEQUENCE</scope>
    <source>
        <strain evidence="7">0166_1</strain>
    </source>
</reference>
<keyword evidence="3" id="KW-0223">Dioxygenase</keyword>
<evidence type="ECO:0000256" key="3">
    <source>
        <dbReference type="ARBA" id="ARBA00022964"/>
    </source>
</evidence>
<dbReference type="KEGG" id="sbae:DSM104329_01278"/>
<dbReference type="GO" id="GO:0008198">
    <property type="term" value="F:ferrous iron binding"/>
    <property type="evidence" value="ECO:0007669"/>
    <property type="project" value="TreeGrafter"/>
</dbReference>
<dbReference type="SUPFAM" id="SSF51182">
    <property type="entry name" value="RmlC-like cupins"/>
    <property type="match status" value="1"/>
</dbReference>
<feature type="binding site" evidence="6">
    <location>
        <position position="102"/>
    </location>
    <ligand>
        <name>Fe cation</name>
        <dbReference type="ChEBI" id="CHEBI:24875"/>
        <note>catalytic</note>
    </ligand>
</feature>
<dbReference type="InterPro" id="IPR011051">
    <property type="entry name" value="RmlC_Cupin_sf"/>
</dbReference>
<evidence type="ECO:0000313" key="8">
    <source>
        <dbReference type="Proteomes" id="UP001162834"/>
    </source>
</evidence>
<evidence type="ECO:0000256" key="6">
    <source>
        <dbReference type="PIRSR" id="PIRSR610300-51"/>
    </source>
</evidence>
<organism evidence="7 8">
    <name type="scientific">Capillimicrobium parvum</name>
    <dbReference type="NCBI Taxonomy" id="2884022"/>
    <lineage>
        <taxon>Bacteria</taxon>
        <taxon>Bacillati</taxon>
        <taxon>Actinomycetota</taxon>
        <taxon>Thermoleophilia</taxon>
        <taxon>Solirubrobacterales</taxon>
        <taxon>Capillimicrobiaceae</taxon>
        <taxon>Capillimicrobium</taxon>
    </lineage>
</organism>
<accession>A0A9E6XWA4</accession>
<dbReference type="PANTHER" id="PTHR12918">
    <property type="entry name" value="CYSTEINE DIOXYGENASE"/>
    <property type="match status" value="1"/>
</dbReference>
<keyword evidence="5 6" id="KW-0408">Iron</keyword>
<feature type="binding site" evidence="6">
    <location>
        <position position="56"/>
    </location>
    <ligand>
        <name>Fe cation</name>
        <dbReference type="ChEBI" id="CHEBI:24875"/>
        <note>catalytic</note>
    </ligand>
</feature>
<dbReference type="Proteomes" id="UP001162834">
    <property type="component" value="Chromosome"/>
</dbReference>
<evidence type="ECO:0000313" key="7">
    <source>
        <dbReference type="EMBL" id="UGS34896.1"/>
    </source>
</evidence>
<keyword evidence="2 6" id="KW-0479">Metal-binding</keyword>
<comment type="similarity">
    <text evidence="1">Belongs to the cysteine dioxygenase family.</text>
</comment>
<evidence type="ECO:0008006" key="9">
    <source>
        <dbReference type="Google" id="ProtNLM"/>
    </source>
</evidence>
<sequence>MIDPLALARELAAEPGVWRAHVHHDPEQRTFELLRDDDEVTAWVICWMDDHDTGFHDHDVPSGAVAVVQGHVVEERLRLNGTPSERVAGPGDTFGFGPDDIHRVRHAGGPPAVTIHVYSPPLRRQGAYLVEPDGTLRRFVLSETEELRPLST</sequence>
<evidence type="ECO:0000256" key="1">
    <source>
        <dbReference type="ARBA" id="ARBA00006622"/>
    </source>
</evidence>
<evidence type="ECO:0000256" key="4">
    <source>
        <dbReference type="ARBA" id="ARBA00023002"/>
    </source>
</evidence>